<organism evidence="1">
    <name type="scientific">Eucalyptus grandis</name>
    <name type="common">Flooded gum</name>
    <dbReference type="NCBI Taxonomy" id="71139"/>
    <lineage>
        <taxon>Eukaryota</taxon>
        <taxon>Viridiplantae</taxon>
        <taxon>Streptophyta</taxon>
        <taxon>Embryophyta</taxon>
        <taxon>Tracheophyta</taxon>
        <taxon>Spermatophyta</taxon>
        <taxon>Magnoliopsida</taxon>
        <taxon>eudicotyledons</taxon>
        <taxon>Gunneridae</taxon>
        <taxon>Pentapetalae</taxon>
        <taxon>rosids</taxon>
        <taxon>malvids</taxon>
        <taxon>Myrtales</taxon>
        <taxon>Myrtaceae</taxon>
        <taxon>Myrtoideae</taxon>
        <taxon>Eucalypteae</taxon>
        <taxon>Eucalyptus</taxon>
    </lineage>
</organism>
<proteinExistence type="predicted"/>
<name>A0A059AR60_EUCGR</name>
<gene>
    <name evidence="1" type="ORF">EUGRSUZ_I02008</name>
</gene>
<sequence length="104" mass="12074">MCFGFGSFQHARFTIRNIQRNETQRSGHHHSFYLDTFYAILVVSHEKTTLNLNRTTHGRSPKQCTQPTHINVQIARDSLDSPHIMEQIAFVECTRLICSNPTTW</sequence>
<dbReference type="EMBL" id="KK198761">
    <property type="protein sequence ID" value="KCW56264.1"/>
    <property type="molecule type" value="Genomic_DNA"/>
</dbReference>
<protein>
    <submittedName>
        <fullName evidence="1">Uncharacterized protein</fullName>
    </submittedName>
</protein>
<reference evidence="1" key="1">
    <citation type="submission" date="2013-07" db="EMBL/GenBank/DDBJ databases">
        <title>The genome of Eucalyptus grandis.</title>
        <authorList>
            <person name="Schmutz J."/>
            <person name="Hayes R."/>
            <person name="Myburg A."/>
            <person name="Tuskan G."/>
            <person name="Grattapaglia D."/>
            <person name="Rokhsar D.S."/>
        </authorList>
    </citation>
    <scope>NUCLEOTIDE SEQUENCE</scope>
    <source>
        <tissue evidence="1">Leaf extractions</tissue>
    </source>
</reference>
<dbReference type="Gramene" id="KCW56264">
    <property type="protein sequence ID" value="KCW56264"/>
    <property type="gene ID" value="EUGRSUZ_I02008"/>
</dbReference>
<dbReference type="InParanoid" id="A0A059AR60"/>
<accession>A0A059AR60</accession>
<dbReference type="AlphaFoldDB" id="A0A059AR60"/>
<evidence type="ECO:0000313" key="1">
    <source>
        <dbReference type="EMBL" id="KCW56264.1"/>
    </source>
</evidence>